<evidence type="ECO:0000313" key="6">
    <source>
        <dbReference type="Proteomes" id="UP000006253"/>
    </source>
</evidence>
<proteinExistence type="predicted"/>
<name>A0A0E2B345_9LEPT</name>
<dbReference type="GO" id="GO:0006508">
    <property type="term" value="P:proteolysis"/>
    <property type="evidence" value="ECO:0007669"/>
    <property type="project" value="UniProtKB-KW"/>
</dbReference>
<evidence type="ECO:0000256" key="2">
    <source>
        <dbReference type="ARBA" id="ARBA00022801"/>
    </source>
</evidence>
<dbReference type="SUPFAM" id="SSF50156">
    <property type="entry name" value="PDZ domain-like"/>
    <property type="match status" value="1"/>
</dbReference>
<comment type="caution">
    <text evidence="5">The sequence shown here is derived from an EMBL/GenBank/DDBJ whole genome shotgun (WGS) entry which is preliminary data.</text>
</comment>
<accession>A0A0E2B345</accession>
<dbReference type="Pfam" id="PF17815">
    <property type="entry name" value="PDZ_3"/>
    <property type="match status" value="1"/>
</dbReference>
<evidence type="ECO:0000256" key="1">
    <source>
        <dbReference type="ARBA" id="ARBA00022670"/>
    </source>
</evidence>
<dbReference type="InterPro" id="IPR036034">
    <property type="entry name" value="PDZ_sf"/>
</dbReference>
<evidence type="ECO:0000256" key="3">
    <source>
        <dbReference type="ARBA" id="ARBA00022825"/>
    </source>
</evidence>
<dbReference type="AlphaFoldDB" id="A0A0E2B345"/>
<dbReference type="GO" id="GO:0004252">
    <property type="term" value="F:serine-type endopeptidase activity"/>
    <property type="evidence" value="ECO:0007669"/>
    <property type="project" value="TreeGrafter"/>
</dbReference>
<reference evidence="5 6" key="1">
    <citation type="submission" date="2012-10" db="EMBL/GenBank/DDBJ databases">
        <authorList>
            <person name="Harkins D.M."/>
            <person name="Durkin A.S."/>
            <person name="Brinkac L.M."/>
            <person name="Selengut J.D."/>
            <person name="Sanka R."/>
            <person name="DePew J."/>
            <person name="Purushe J."/>
            <person name="Peacock S.J."/>
            <person name="Thaipadungpanit J."/>
            <person name="Wuthiekanun V.W."/>
            <person name="Day N.P."/>
            <person name="Vinetz J.M."/>
            <person name="Sutton G.G."/>
            <person name="Nelson W.C."/>
            <person name="Fouts D.E."/>
        </authorList>
    </citation>
    <scope>NUCLEOTIDE SEQUENCE [LARGE SCALE GENOMIC DNA]</scope>
    <source>
        <strain evidence="5 6">H1</strain>
    </source>
</reference>
<dbReference type="InterPro" id="IPR046449">
    <property type="entry name" value="DEGP_PDZ_sf"/>
</dbReference>
<keyword evidence="3" id="KW-0720">Serine protease</keyword>
<keyword evidence="1" id="KW-0645">Protease</keyword>
<evidence type="ECO:0000259" key="4">
    <source>
        <dbReference type="PROSITE" id="PS50106"/>
    </source>
</evidence>
<protein>
    <recommendedName>
        <fullName evidence="4">PDZ domain-containing protein</fullName>
    </recommendedName>
</protein>
<gene>
    <name evidence="5" type="ORF">LEP1GSC081_3284</name>
</gene>
<dbReference type="EMBL" id="AHMY02000040">
    <property type="protein sequence ID" value="EKO15663.1"/>
    <property type="molecule type" value="Genomic_DNA"/>
</dbReference>
<dbReference type="Proteomes" id="UP000006253">
    <property type="component" value="Unassembled WGS sequence"/>
</dbReference>
<organism evidence="5 6">
    <name type="scientific">Leptospira kirschneri str. H1</name>
    <dbReference type="NCBI Taxonomy" id="1049966"/>
    <lineage>
        <taxon>Bacteria</taxon>
        <taxon>Pseudomonadati</taxon>
        <taxon>Spirochaetota</taxon>
        <taxon>Spirochaetia</taxon>
        <taxon>Leptospirales</taxon>
        <taxon>Leptospiraceae</taxon>
        <taxon>Leptospira</taxon>
    </lineage>
</organism>
<keyword evidence="2" id="KW-0378">Hydrolase</keyword>
<dbReference type="PANTHER" id="PTHR45980">
    <property type="match status" value="1"/>
</dbReference>
<sequence length="445" mass="50944">MRFYFFKIFALILCSLTISVPLKAETILVHFRKFSHQNPWQKGSHYERKVPAVVADQDFLLALLIPGEFPLFSETNPETKPGTRLYLFKHDPQTGLALFSHKGKFSAKRKSHFGDSNHSICSKFFPKQEWGSPDLSNSILRMSKRPGPEGNTRNFLYSKNIICGYTDGRWNIPAEYLYLFLRSSSNNPIVHPGFSFDDSLTIPEKKFYFPDSSYGVVVSEVFPGVGPAHNLFPGDAIYAINGEIFTHPPNRQEVFSKILMNHHRLTLPGTNVTLSVFRTGKRKEITYSLKSYTEDSFFIPSDSGTLPPPYLISGGLFFTELTGAYLKESGDRYRENSDKKLLYLYESFNKKVHPEKNRLVFISRVFPDSANQGFHDFQDQILESVNDQTVRSLSDLKEILNGNQKESIVFRFSGNRIAVFSKEQLQSLNQKILLNYNLDKLDNLH</sequence>
<evidence type="ECO:0000313" key="5">
    <source>
        <dbReference type="EMBL" id="EKO15663.1"/>
    </source>
</evidence>
<dbReference type="InterPro" id="IPR041517">
    <property type="entry name" value="DEGP_PDZ"/>
</dbReference>
<feature type="domain" description="PDZ" evidence="4">
    <location>
        <begin position="178"/>
        <end position="242"/>
    </location>
</feature>
<dbReference type="PROSITE" id="PS50106">
    <property type="entry name" value="PDZ"/>
    <property type="match status" value="1"/>
</dbReference>
<dbReference type="PANTHER" id="PTHR45980:SF9">
    <property type="entry name" value="PROTEASE DO-LIKE 10, MITOCHONDRIAL-RELATED"/>
    <property type="match status" value="1"/>
</dbReference>
<dbReference type="Gene3D" id="2.30.42.10">
    <property type="match status" value="1"/>
</dbReference>
<dbReference type="InterPro" id="IPR001478">
    <property type="entry name" value="PDZ"/>
</dbReference>
<dbReference type="Gene3D" id="3.20.190.20">
    <property type="match status" value="1"/>
</dbReference>
<dbReference type="RefSeq" id="WP_004765384.1">
    <property type="nucleotide sequence ID" value="NZ_AHMY02000040.1"/>
</dbReference>